<dbReference type="Gene3D" id="3.30.710.10">
    <property type="entry name" value="Potassium Channel Kv1.1, Chain A"/>
    <property type="match status" value="1"/>
</dbReference>
<dbReference type="Pfam" id="PF12796">
    <property type="entry name" value="Ank_2"/>
    <property type="match status" value="3"/>
</dbReference>
<dbReference type="PROSITE" id="PS50097">
    <property type="entry name" value="BTB"/>
    <property type="match status" value="1"/>
</dbReference>
<dbReference type="InterPro" id="IPR011333">
    <property type="entry name" value="SKP1/BTB/POZ_sf"/>
</dbReference>
<feature type="repeat" description="ANK" evidence="3">
    <location>
        <begin position="867"/>
        <end position="899"/>
    </location>
</feature>
<dbReference type="SUPFAM" id="SSF54695">
    <property type="entry name" value="POZ domain"/>
    <property type="match status" value="1"/>
</dbReference>
<dbReference type="Proteomes" id="UP000604046">
    <property type="component" value="Unassembled WGS sequence"/>
</dbReference>
<protein>
    <submittedName>
        <fullName evidence="5">Ank3 protein</fullName>
    </submittedName>
</protein>
<dbReference type="InterPro" id="IPR002110">
    <property type="entry name" value="Ankyrin_rpt"/>
</dbReference>
<feature type="repeat" description="ANK" evidence="3">
    <location>
        <begin position="706"/>
        <end position="738"/>
    </location>
</feature>
<accession>A0A812T5Y6</accession>
<sequence>MDDGEPTHIIDFKLPLHSEDHYLEGQHVDSPATTLWNYCVLLKVYPRGFGFTSQGPGVATKLVFVPIYTDSEDTLNSALSGKTDELMIGDVRFRLTARYAGQTETRKGSPQRLRCGKCNECFTLKHAVCKSEALLMPPKYVPGEYLHCLVELWFDPKALGYEPSKRRRLDYGKDLWRDMKFTDMTMRAGDDGEDIPCHRAVLARSSDVFDRMLSSQMKEGTERCIIIRDAASGTLNKLLEHIYTGEAPESTSVEELGELICLGNQYGLAQLAESCAASLSKMMSAKIQSSLRHLLTLSEKDPIQSVDAAEKVLGQAKGKGSKKGKHPGGAVWTPEVARLHAQQIGLFAQKTDDPIATGMPGMLSHVECAFDPSPVSKWRGLPVLVTNLHFEVGVPTEPLAFAERFGSEVVQVSDGRNEEGARRHRSMKLAKYLSRPASVRFDGRSSLPTIFLSDLLTPLQRQIWQSVRLPPLLEGFSARPILSVGVNNSGEDFHAHEETWLWLLHGVKDWWVADSGLLPKLRGLDPCQEPTLPGVRFCTQRAGEVLFFGTQAHATCNRARIVLGLGAQGRTDTWPSILRAAHAGNATELEETLSSRPADAVASTKRGRTALHEAAVWGHTSMVQQLLNARADVMASDRESLQPSHVAALHGHQPVLELLHRTSLARGHKPSPGLLHRAVMQGHTDLADFILNLEDAPDVSQPFEQDGAQPLHFAAKAGHVQAVRFLLSRGAQLEATSPKEGFTPLHFAAAMGHAEVARLLIKKGGRQSMGKRDRRGLLPIHLAIRAGSSSLVQDLMKHGIPSDLVHFAAEGGRTEVIRKVLQTKPDLGNTLDARGFRPLHMAALAGHLDVLGLLVGEGFPIGATDTQGFTAVHFAAKSGHRAAVQYLATMRADLKMRSKDGTTPLDVAKKLGHATLLDLLSPELATRSNEL</sequence>
<keyword evidence="6" id="KW-1185">Reference proteome</keyword>
<dbReference type="PANTHER" id="PTHR24198:SF165">
    <property type="entry name" value="ANKYRIN REPEAT-CONTAINING PROTEIN-RELATED"/>
    <property type="match status" value="1"/>
</dbReference>
<dbReference type="PANTHER" id="PTHR24198">
    <property type="entry name" value="ANKYRIN REPEAT AND PROTEIN KINASE DOMAIN-CONTAINING PROTEIN"/>
    <property type="match status" value="1"/>
</dbReference>
<dbReference type="PROSITE" id="PS50088">
    <property type="entry name" value="ANK_REPEAT"/>
    <property type="match status" value="6"/>
</dbReference>
<dbReference type="OrthoDB" id="6418787at2759"/>
<dbReference type="AlphaFoldDB" id="A0A812T5Y6"/>
<dbReference type="Pfam" id="PF00651">
    <property type="entry name" value="BTB"/>
    <property type="match status" value="1"/>
</dbReference>
<evidence type="ECO:0000256" key="1">
    <source>
        <dbReference type="ARBA" id="ARBA00022737"/>
    </source>
</evidence>
<proteinExistence type="predicted"/>
<feature type="repeat" description="ANK" evidence="3">
    <location>
        <begin position="834"/>
        <end position="866"/>
    </location>
</feature>
<feature type="repeat" description="ANK" evidence="3">
    <location>
        <begin position="606"/>
        <end position="638"/>
    </location>
</feature>
<keyword evidence="1" id="KW-0677">Repeat</keyword>
<dbReference type="PROSITE" id="PS50297">
    <property type="entry name" value="ANK_REP_REGION"/>
    <property type="match status" value="6"/>
</dbReference>
<evidence type="ECO:0000313" key="5">
    <source>
        <dbReference type="EMBL" id="CAE7505781.1"/>
    </source>
</evidence>
<feature type="repeat" description="ANK" evidence="3">
    <location>
        <begin position="740"/>
        <end position="772"/>
    </location>
</feature>
<evidence type="ECO:0000256" key="3">
    <source>
        <dbReference type="PROSITE-ProRule" id="PRU00023"/>
    </source>
</evidence>
<dbReference type="InterPro" id="IPR000210">
    <property type="entry name" value="BTB/POZ_dom"/>
</dbReference>
<dbReference type="InterPro" id="IPR036770">
    <property type="entry name" value="Ankyrin_rpt-contain_sf"/>
</dbReference>
<dbReference type="GO" id="GO:0005737">
    <property type="term" value="C:cytoplasm"/>
    <property type="evidence" value="ECO:0007669"/>
    <property type="project" value="TreeGrafter"/>
</dbReference>
<evidence type="ECO:0000256" key="2">
    <source>
        <dbReference type="ARBA" id="ARBA00023043"/>
    </source>
</evidence>
<name>A0A812T5Y6_9DINO</name>
<dbReference type="SUPFAM" id="SSF48403">
    <property type="entry name" value="Ankyrin repeat"/>
    <property type="match status" value="1"/>
</dbReference>
<evidence type="ECO:0000259" key="4">
    <source>
        <dbReference type="PROSITE" id="PS50097"/>
    </source>
</evidence>
<dbReference type="SMART" id="SM00225">
    <property type="entry name" value="BTB"/>
    <property type="match status" value="1"/>
</dbReference>
<gene>
    <name evidence="5" type="primary">Ank3</name>
    <name evidence="5" type="ORF">SNAT2548_LOCUS28335</name>
</gene>
<dbReference type="Gene3D" id="1.25.40.20">
    <property type="entry name" value="Ankyrin repeat-containing domain"/>
    <property type="match status" value="2"/>
</dbReference>
<dbReference type="SMART" id="SM00248">
    <property type="entry name" value="ANK"/>
    <property type="match status" value="8"/>
</dbReference>
<dbReference type="SUPFAM" id="SSF51197">
    <property type="entry name" value="Clavaminate synthase-like"/>
    <property type="match status" value="1"/>
</dbReference>
<keyword evidence="2 3" id="KW-0040">ANK repeat</keyword>
<comment type="caution">
    <text evidence="5">The sequence shown here is derived from an EMBL/GenBank/DDBJ whole genome shotgun (WGS) entry which is preliminary data.</text>
</comment>
<dbReference type="EMBL" id="CAJNDS010002512">
    <property type="protein sequence ID" value="CAE7505781.1"/>
    <property type="molecule type" value="Genomic_DNA"/>
</dbReference>
<reference evidence="5" key="1">
    <citation type="submission" date="2021-02" db="EMBL/GenBank/DDBJ databases">
        <authorList>
            <person name="Dougan E. K."/>
            <person name="Rhodes N."/>
            <person name="Thang M."/>
            <person name="Chan C."/>
        </authorList>
    </citation>
    <scope>NUCLEOTIDE SEQUENCE</scope>
</reference>
<feature type="domain" description="BTB" evidence="4">
    <location>
        <begin position="182"/>
        <end position="251"/>
    </location>
</feature>
<evidence type="ECO:0000313" key="6">
    <source>
        <dbReference type="Proteomes" id="UP000604046"/>
    </source>
</evidence>
<feature type="repeat" description="ANK" evidence="3">
    <location>
        <begin position="775"/>
        <end position="807"/>
    </location>
</feature>
<dbReference type="CDD" id="cd18186">
    <property type="entry name" value="BTB_POZ_ZBTB_KLHL-like"/>
    <property type="match status" value="1"/>
</dbReference>
<organism evidence="5 6">
    <name type="scientific">Symbiodinium natans</name>
    <dbReference type="NCBI Taxonomy" id="878477"/>
    <lineage>
        <taxon>Eukaryota</taxon>
        <taxon>Sar</taxon>
        <taxon>Alveolata</taxon>
        <taxon>Dinophyceae</taxon>
        <taxon>Suessiales</taxon>
        <taxon>Symbiodiniaceae</taxon>
        <taxon>Symbiodinium</taxon>
    </lineage>
</organism>